<sequence length="546" mass="61872">MSKSAIVLCLNGRRKKVKFNNNSTIFQILEDVCKGEKIDATQYELRTQTRKVLDNSLPWRYTNLPNNAKLELCQVESDNSVKSDPSIRIALQVEGGQRLTGEFPTTTSLSQIVQHFSKDLERMSTHDLGAVPKIVYMRQNFEGDEILSSTSLRMLGITKGSALLRFSYKSSDEISAAETVELTENASHARMDVQNHDNGIVETETEPPKDEVANDSLNHSEMDKPENLQSEPNADETCKPALIKCNERLTPKQNTENMDALHGAAPSINGPETSCLHANIKDVRPDSDNKSPMDVKPGPTSKVKRKISEPNTSTGIKRLKESPQSKTEEDYDFSKFEFPAATKGQQLMKNSSQLDDEILSTACERHVMLFDEKCYNVNEDAQEHQAEPDDFFDVTVDDVRKMLADLKHERNRHEEKALLTDDQRKNRKLRLASRYPEIIVRILFPDRVVLQGVFRPLERVEDLYNFVKSHVSVSSFKLFTSPPKRILKNDTTSLFDNNLTPAARVYFSSNLSPSMKAEDILKKTAFDNLCSLEEANRALKRCYKMS</sequence>
<evidence type="ECO:0000259" key="2">
    <source>
        <dbReference type="PROSITE" id="PS50033"/>
    </source>
</evidence>
<dbReference type="InterPro" id="IPR001012">
    <property type="entry name" value="UBX_dom"/>
</dbReference>
<name>A0ABP0H0C1_CLALP</name>
<dbReference type="EMBL" id="CAWYQH010000163">
    <property type="protein sequence ID" value="CAK8697322.1"/>
    <property type="molecule type" value="Genomic_DNA"/>
</dbReference>
<dbReference type="PANTHER" id="PTHR46467:SF1">
    <property type="entry name" value="TETHER CONTAINING UBX DOMAIN FOR GLUT4"/>
    <property type="match status" value="1"/>
</dbReference>
<gene>
    <name evidence="3" type="ORF">CVLEPA_LOCUS30573</name>
</gene>
<dbReference type="CDD" id="cd16118">
    <property type="entry name" value="UBX2_UBXN9"/>
    <property type="match status" value="1"/>
</dbReference>
<accession>A0ABP0H0C1</accession>
<keyword evidence="4" id="KW-1185">Reference proteome</keyword>
<evidence type="ECO:0000313" key="3">
    <source>
        <dbReference type="EMBL" id="CAK8697322.1"/>
    </source>
</evidence>
<dbReference type="PANTHER" id="PTHR46467">
    <property type="entry name" value="TETHER CONTAINING UBX DOMAIN FOR GLUT4"/>
    <property type="match status" value="1"/>
</dbReference>
<proteinExistence type="predicted"/>
<evidence type="ECO:0000313" key="4">
    <source>
        <dbReference type="Proteomes" id="UP001642483"/>
    </source>
</evidence>
<organism evidence="3 4">
    <name type="scientific">Clavelina lepadiformis</name>
    <name type="common">Light-bulb sea squirt</name>
    <name type="synonym">Ascidia lepadiformis</name>
    <dbReference type="NCBI Taxonomy" id="159417"/>
    <lineage>
        <taxon>Eukaryota</taxon>
        <taxon>Metazoa</taxon>
        <taxon>Chordata</taxon>
        <taxon>Tunicata</taxon>
        <taxon>Ascidiacea</taxon>
        <taxon>Aplousobranchia</taxon>
        <taxon>Clavelinidae</taxon>
        <taxon>Clavelina</taxon>
    </lineage>
</organism>
<feature type="domain" description="UBX" evidence="2">
    <location>
        <begin position="433"/>
        <end position="507"/>
    </location>
</feature>
<dbReference type="CDD" id="cd17075">
    <property type="entry name" value="UBX1_UBXN9"/>
    <property type="match status" value="1"/>
</dbReference>
<protein>
    <recommendedName>
        <fullName evidence="2">UBX domain-containing protein</fullName>
    </recommendedName>
</protein>
<dbReference type="Pfam" id="PF00789">
    <property type="entry name" value="UBX"/>
    <property type="match status" value="1"/>
</dbReference>
<dbReference type="Pfam" id="PF11470">
    <property type="entry name" value="TUG-UBL1"/>
    <property type="match status" value="1"/>
</dbReference>
<dbReference type="Proteomes" id="UP001642483">
    <property type="component" value="Unassembled WGS sequence"/>
</dbReference>
<dbReference type="InterPro" id="IPR029071">
    <property type="entry name" value="Ubiquitin-like_domsf"/>
</dbReference>
<reference evidence="3 4" key="1">
    <citation type="submission" date="2024-02" db="EMBL/GenBank/DDBJ databases">
        <authorList>
            <person name="Daric V."/>
            <person name="Darras S."/>
        </authorList>
    </citation>
    <scope>NUCLEOTIDE SEQUENCE [LARGE SCALE GENOMIC DNA]</scope>
</reference>
<dbReference type="SUPFAM" id="SSF54236">
    <property type="entry name" value="Ubiquitin-like"/>
    <property type="match status" value="2"/>
</dbReference>
<feature type="region of interest" description="Disordered" evidence="1">
    <location>
        <begin position="198"/>
        <end position="235"/>
    </location>
</feature>
<feature type="compositionally biased region" description="Basic and acidic residues" evidence="1">
    <location>
        <begin position="318"/>
        <end position="330"/>
    </location>
</feature>
<dbReference type="InterPro" id="IPR021569">
    <property type="entry name" value="TUG-UBL1"/>
</dbReference>
<evidence type="ECO:0000256" key="1">
    <source>
        <dbReference type="SAM" id="MobiDB-lite"/>
    </source>
</evidence>
<dbReference type="Gene3D" id="3.10.20.90">
    <property type="entry name" value="Phosphatidylinositol 3-kinase Catalytic Subunit, Chain A, domain 1"/>
    <property type="match status" value="2"/>
</dbReference>
<feature type="compositionally biased region" description="Basic and acidic residues" evidence="1">
    <location>
        <begin position="206"/>
        <end position="226"/>
    </location>
</feature>
<dbReference type="PROSITE" id="PS50033">
    <property type="entry name" value="UBX"/>
    <property type="match status" value="1"/>
</dbReference>
<feature type="region of interest" description="Disordered" evidence="1">
    <location>
        <begin position="283"/>
        <end position="330"/>
    </location>
</feature>
<comment type="caution">
    <text evidence="3">The sequence shown here is derived from an EMBL/GenBank/DDBJ whole genome shotgun (WGS) entry which is preliminary data.</text>
</comment>
<dbReference type="CDD" id="cd16105">
    <property type="entry name" value="Ubl_ASPSCR1_like"/>
    <property type="match status" value="1"/>
</dbReference>
<dbReference type="InterPro" id="IPR059238">
    <property type="entry name" value="UBX1_UBXN9"/>
</dbReference>
<feature type="compositionally biased region" description="Basic and acidic residues" evidence="1">
    <location>
        <begin position="283"/>
        <end position="293"/>
    </location>
</feature>